<accession>A0A9P7AGC4</accession>
<dbReference type="InterPro" id="IPR036736">
    <property type="entry name" value="ACP-like_sf"/>
</dbReference>
<keyword evidence="3" id="KW-1185">Reference proteome</keyword>
<dbReference type="Gene3D" id="1.10.1200.10">
    <property type="entry name" value="ACP-like"/>
    <property type="match status" value="1"/>
</dbReference>
<evidence type="ECO:0000259" key="1">
    <source>
        <dbReference type="PROSITE" id="PS50075"/>
    </source>
</evidence>
<dbReference type="OrthoDB" id="2692782at2759"/>
<organism evidence="2 3">
    <name type="scientific">Suillus plorans</name>
    <dbReference type="NCBI Taxonomy" id="116603"/>
    <lineage>
        <taxon>Eukaryota</taxon>
        <taxon>Fungi</taxon>
        <taxon>Dikarya</taxon>
        <taxon>Basidiomycota</taxon>
        <taxon>Agaricomycotina</taxon>
        <taxon>Agaricomycetes</taxon>
        <taxon>Agaricomycetidae</taxon>
        <taxon>Boletales</taxon>
        <taxon>Suillineae</taxon>
        <taxon>Suillaceae</taxon>
        <taxon>Suillus</taxon>
    </lineage>
</organism>
<dbReference type="Proteomes" id="UP000719766">
    <property type="component" value="Unassembled WGS sequence"/>
</dbReference>
<dbReference type="GeneID" id="64601067"/>
<dbReference type="RefSeq" id="XP_041155937.1">
    <property type="nucleotide sequence ID" value="XM_041307303.1"/>
</dbReference>
<dbReference type="PROSITE" id="PS50075">
    <property type="entry name" value="CARRIER"/>
    <property type="match status" value="1"/>
</dbReference>
<dbReference type="InterPro" id="IPR009081">
    <property type="entry name" value="PP-bd_ACP"/>
</dbReference>
<name>A0A9P7AGC4_9AGAM</name>
<feature type="domain" description="Carrier" evidence="1">
    <location>
        <begin position="151"/>
        <end position="229"/>
    </location>
</feature>
<proteinExistence type="predicted"/>
<comment type="caution">
    <text evidence="2">The sequence shown here is derived from an EMBL/GenBank/DDBJ whole genome shotgun (WGS) entry which is preliminary data.</text>
</comment>
<dbReference type="SUPFAM" id="SSF47336">
    <property type="entry name" value="ACP-like"/>
    <property type="match status" value="1"/>
</dbReference>
<sequence>MLSPRRHRAADWYPLHELGFINSSAHDSSIQAKTFSMFNQYIRNLARAMLEWGKPTGSIIVVHLTEDEDNMAAVWACLLSGYLPCLQPVLEKGHVMYITKLFGSATWLASELGAEQITSISADWVAHEAKPDDAILFLTPTCEARSVFFVVPSIETEKVFVKIYASTFNLVESEVSMSDNFFEIGGTSLDATWLKCEGEKQFDLPDIPAIQILKHLVLSSLAHYVDSTHTRRTLR</sequence>
<dbReference type="AlphaFoldDB" id="A0A9P7AGC4"/>
<reference evidence="2" key="1">
    <citation type="journal article" date="2020" name="New Phytol.">
        <title>Comparative genomics reveals dynamic genome evolution in host specialist ectomycorrhizal fungi.</title>
        <authorList>
            <person name="Lofgren L.A."/>
            <person name="Nguyen N.H."/>
            <person name="Vilgalys R."/>
            <person name="Ruytinx J."/>
            <person name="Liao H.L."/>
            <person name="Branco S."/>
            <person name="Kuo A."/>
            <person name="LaButti K."/>
            <person name="Lipzen A."/>
            <person name="Andreopoulos W."/>
            <person name="Pangilinan J."/>
            <person name="Riley R."/>
            <person name="Hundley H."/>
            <person name="Na H."/>
            <person name="Barry K."/>
            <person name="Grigoriev I.V."/>
            <person name="Stajich J.E."/>
            <person name="Kennedy P.G."/>
        </authorList>
    </citation>
    <scope>NUCLEOTIDE SEQUENCE</scope>
    <source>
        <strain evidence="2">S12</strain>
    </source>
</reference>
<dbReference type="SUPFAM" id="SSF56801">
    <property type="entry name" value="Acetyl-CoA synthetase-like"/>
    <property type="match status" value="1"/>
</dbReference>
<protein>
    <recommendedName>
        <fullName evidence="1">Carrier domain-containing protein</fullName>
    </recommendedName>
</protein>
<evidence type="ECO:0000313" key="3">
    <source>
        <dbReference type="Proteomes" id="UP000719766"/>
    </source>
</evidence>
<dbReference type="EMBL" id="JABBWE010000065">
    <property type="protein sequence ID" value="KAG1788754.1"/>
    <property type="molecule type" value="Genomic_DNA"/>
</dbReference>
<evidence type="ECO:0000313" key="2">
    <source>
        <dbReference type="EMBL" id="KAG1788754.1"/>
    </source>
</evidence>
<gene>
    <name evidence="2" type="ORF">HD556DRAFT_1447602</name>
</gene>
<dbReference type="Pfam" id="PF00550">
    <property type="entry name" value="PP-binding"/>
    <property type="match status" value="1"/>
</dbReference>